<name>A0ABN5H2N0_9FIRM</name>
<evidence type="ECO:0000259" key="6">
    <source>
        <dbReference type="Pfam" id="PF02897"/>
    </source>
</evidence>
<feature type="domain" description="Peptidase S9A N-terminal" evidence="6">
    <location>
        <begin position="11"/>
        <end position="406"/>
    </location>
</feature>
<keyword evidence="3" id="KW-0378">Hydrolase</keyword>
<reference evidence="7 8" key="1">
    <citation type="journal article" date="2019" name="Sci. Rep.">
        <title>Sulfobacillus thermotolerans: new insights into resistance and metabolic capacities of acidophilic chemolithotrophs.</title>
        <authorList>
            <person name="Panyushkina A.E."/>
            <person name="Babenko V.V."/>
            <person name="Nikitina A.S."/>
            <person name="Selezneva O.V."/>
            <person name="Tsaplina I.A."/>
            <person name="Letarova M.A."/>
            <person name="Kostryukova E.S."/>
            <person name="Letarov A.V."/>
        </authorList>
    </citation>
    <scope>NUCLEOTIDE SEQUENCE [LARGE SCALE GENOMIC DNA]</scope>
    <source>
        <strain evidence="7 8">Kr1</strain>
    </source>
</reference>
<dbReference type="PRINTS" id="PR00862">
    <property type="entry name" value="PROLIGOPTASE"/>
</dbReference>
<evidence type="ECO:0000256" key="1">
    <source>
        <dbReference type="ARBA" id="ARBA00005228"/>
    </source>
</evidence>
<accession>A0ABN5H2N0</accession>
<dbReference type="Proteomes" id="UP000325292">
    <property type="component" value="Chromosome"/>
</dbReference>
<dbReference type="SUPFAM" id="SSF50993">
    <property type="entry name" value="Peptidase/esterase 'gauge' domain"/>
    <property type="match status" value="1"/>
</dbReference>
<proteinExistence type="inferred from homology"/>
<keyword evidence="2" id="KW-0645">Protease</keyword>
<dbReference type="PANTHER" id="PTHR11757:SF19">
    <property type="entry name" value="PROLYL ENDOPEPTIDASE-LIKE"/>
    <property type="match status" value="1"/>
</dbReference>
<dbReference type="PANTHER" id="PTHR11757">
    <property type="entry name" value="PROTEASE FAMILY S9A OLIGOPEPTIDASE"/>
    <property type="match status" value="1"/>
</dbReference>
<evidence type="ECO:0000256" key="2">
    <source>
        <dbReference type="ARBA" id="ARBA00022670"/>
    </source>
</evidence>
<dbReference type="PROSITE" id="PS00708">
    <property type="entry name" value="PRO_ENDOPEP_SER"/>
    <property type="match status" value="1"/>
</dbReference>
<evidence type="ECO:0000313" key="7">
    <source>
        <dbReference type="EMBL" id="AUW93878.1"/>
    </source>
</evidence>
<dbReference type="Pfam" id="PF02897">
    <property type="entry name" value="Peptidase_S9_N"/>
    <property type="match status" value="1"/>
</dbReference>
<dbReference type="InterPro" id="IPR023302">
    <property type="entry name" value="Pept_S9A_N"/>
</dbReference>
<dbReference type="InterPro" id="IPR001375">
    <property type="entry name" value="Peptidase_S9_cat"/>
</dbReference>
<evidence type="ECO:0000256" key="4">
    <source>
        <dbReference type="ARBA" id="ARBA00022825"/>
    </source>
</evidence>
<evidence type="ECO:0000259" key="5">
    <source>
        <dbReference type="Pfam" id="PF00326"/>
    </source>
</evidence>
<comment type="similarity">
    <text evidence="1">Belongs to the peptidase S9A family.</text>
</comment>
<gene>
    <name evidence="7" type="ORF">BXT84_07910</name>
</gene>
<dbReference type="InterPro" id="IPR002471">
    <property type="entry name" value="Pept_S9_AS"/>
</dbReference>
<dbReference type="EMBL" id="CP019454">
    <property type="protein sequence ID" value="AUW93878.1"/>
    <property type="molecule type" value="Genomic_DNA"/>
</dbReference>
<dbReference type="InterPro" id="IPR051543">
    <property type="entry name" value="Serine_Peptidase_S9A"/>
</dbReference>
<keyword evidence="4" id="KW-0720">Serine protease</keyword>
<protein>
    <submittedName>
        <fullName evidence="7">Oligopeptidase B</fullName>
    </submittedName>
</protein>
<dbReference type="Pfam" id="PF00326">
    <property type="entry name" value="Peptidase_S9"/>
    <property type="match status" value="1"/>
</dbReference>
<evidence type="ECO:0000256" key="3">
    <source>
        <dbReference type="ARBA" id="ARBA00022801"/>
    </source>
</evidence>
<keyword evidence="8" id="KW-1185">Reference proteome</keyword>
<sequence>MIPRAEKIPYLHILHGDVREDNYYWLKDRNNPEVIRYLDDENRYFEETMQPLRSLTDALYQEMLAYVPEDDEEVAAAQPPYYYYRRTAKGQQYPIYARKAAHHRKDLSTAHEQVLLDINVHAAGQTFYHVSLIRLSPDQQWLAYLENRDGTDRYTLRIKHIDTETYLPETIPNVFLSQSVEWDATNTYLFYTLVDASQRPYRLMRHQRGTDPAMDSLIYEEQDTTFSLALKKTRDGRFLLLTSQNKETSEVRWLDANQPLEPWTVFTPRRTGLIYSMEHWHHQFVVLTNDGAPNFAVKVCEDESAGWDSLRDLVPVDPTVYLQDVVPFAHALILEGRQEGLSQIWIYYQDQRLEKLKWPENLYHVALGPNRSYETDEVLIDYESFLTPKTTLGFNLTTQTRTVLHKQVGGRPFESHHYEQKRLWAPAIDGPSIPLSVVYRVDALSQGPAPLILYGYGSYGVSVDPHFDPAQIPLLDRGIVLVTAHVRGGAELGRAWYEQGKLQHKRNTFTDFIDAARYLIKEGYTTPQKLAARGRSAGGLLMGAVANMAPDLFQVIVPGVPFVDVLTTMLDASIPLTTLEWDEWGNPAHVEDYWYMKSYSPYDNITAQDYPHMMLFTGLNDPRVGYWEPAKFVAKLREVKTDSHTLVLRTAMGAGHAGASGRYQRFAELAQEFAFILDKIAPNQ</sequence>
<feature type="domain" description="Peptidase S9 prolyl oligopeptidase catalytic" evidence="5">
    <location>
        <begin position="465"/>
        <end position="680"/>
    </location>
</feature>
<dbReference type="SUPFAM" id="SSF53474">
    <property type="entry name" value="alpha/beta-Hydrolases"/>
    <property type="match status" value="1"/>
</dbReference>
<dbReference type="Gene3D" id="2.130.10.120">
    <property type="entry name" value="Prolyl oligopeptidase, N-terminal domain"/>
    <property type="match status" value="1"/>
</dbReference>
<dbReference type="Gene3D" id="3.40.50.1820">
    <property type="entry name" value="alpha/beta hydrolase"/>
    <property type="match status" value="1"/>
</dbReference>
<organism evidence="7 8">
    <name type="scientific">Sulfobacillus thermotolerans</name>
    <dbReference type="NCBI Taxonomy" id="338644"/>
    <lineage>
        <taxon>Bacteria</taxon>
        <taxon>Bacillati</taxon>
        <taxon>Bacillota</taxon>
        <taxon>Clostridia</taxon>
        <taxon>Eubacteriales</taxon>
        <taxon>Clostridiales Family XVII. Incertae Sedis</taxon>
        <taxon>Sulfobacillus</taxon>
    </lineage>
</organism>
<dbReference type="InterPro" id="IPR029058">
    <property type="entry name" value="AB_hydrolase_fold"/>
</dbReference>
<dbReference type="InterPro" id="IPR002470">
    <property type="entry name" value="Peptidase_S9A"/>
</dbReference>
<evidence type="ECO:0000313" key="8">
    <source>
        <dbReference type="Proteomes" id="UP000325292"/>
    </source>
</evidence>